<name>A0AA88YRL7_PINIB</name>
<feature type="transmembrane region" description="Helical" evidence="1">
    <location>
        <begin position="228"/>
        <end position="249"/>
    </location>
</feature>
<dbReference type="SUPFAM" id="SSF52540">
    <property type="entry name" value="P-loop containing nucleoside triphosphate hydrolases"/>
    <property type="match status" value="1"/>
</dbReference>
<dbReference type="InterPro" id="IPR027417">
    <property type="entry name" value="P-loop_NTPase"/>
</dbReference>
<keyword evidence="1" id="KW-0812">Transmembrane</keyword>
<dbReference type="Gene3D" id="3.40.50.300">
    <property type="entry name" value="P-loop containing nucleotide triphosphate hydrolases"/>
    <property type="match status" value="1"/>
</dbReference>
<protein>
    <recommendedName>
        <fullName evidence="2">Orc1-like AAA ATPase domain-containing protein</fullName>
    </recommendedName>
</protein>
<dbReference type="PANTHER" id="PTHR12087">
    <property type="entry name" value="ORIGIN RECOGNITION COMPLEX SUBUNIT 4"/>
    <property type="match status" value="1"/>
</dbReference>
<dbReference type="EMBL" id="VSWD01000003">
    <property type="protein sequence ID" value="KAK3106278.1"/>
    <property type="molecule type" value="Genomic_DNA"/>
</dbReference>
<dbReference type="GO" id="GO:0006270">
    <property type="term" value="P:DNA replication initiation"/>
    <property type="evidence" value="ECO:0007669"/>
    <property type="project" value="TreeGrafter"/>
</dbReference>
<gene>
    <name evidence="3" type="ORF">FSP39_016726</name>
</gene>
<keyword evidence="4" id="KW-1185">Reference proteome</keyword>
<evidence type="ECO:0000256" key="1">
    <source>
        <dbReference type="SAM" id="Phobius"/>
    </source>
</evidence>
<dbReference type="PANTHER" id="PTHR12087:SF0">
    <property type="entry name" value="ORIGIN RECOGNITION COMPLEX SUBUNIT 4"/>
    <property type="match status" value="1"/>
</dbReference>
<sequence>MSKRRKSKAAAEAEERTVVPSVECSIHTVQTELRLRLSQGRVPPVIHGLEQEKRQLYELLHKTATTGESNSVLVIGPRGSGKSVLLKSVLDDLMTEEDITDNLLQVHLNGLLKTDDKIVLKEITRQLHLENSVGDKVFGSFAENLQFLLEALKGDVSSVSVIRGAHKANHVRFCVILFYVCITDVSSVSVIRGSHPANCVRFCVILCYVCITDVSSVSFIRGSHQANLVRFCVILCYVVITDVSIMSVIRGSHSANCVRFCVIMCYVCITDVSSVSVITLDHTQLTVSDFMYPVCQFSDHHTQLTVSDFVDSMKILHTDTKSSM</sequence>
<dbReference type="InterPro" id="IPR016527">
    <property type="entry name" value="ORC4"/>
</dbReference>
<dbReference type="InterPro" id="IPR041664">
    <property type="entry name" value="AAA_16"/>
</dbReference>
<dbReference type="GO" id="GO:0003688">
    <property type="term" value="F:DNA replication origin binding"/>
    <property type="evidence" value="ECO:0007669"/>
    <property type="project" value="TreeGrafter"/>
</dbReference>
<comment type="caution">
    <text evidence="3">The sequence shown here is derived from an EMBL/GenBank/DDBJ whole genome shotgun (WGS) entry which is preliminary data.</text>
</comment>
<evidence type="ECO:0000313" key="4">
    <source>
        <dbReference type="Proteomes" id="UP001186944"/>
    </source>
</evidence>
<evidence type="ECO:0000313" key="3">
    <source>
        <dbReference type="EMBL" id="KAK3106278.1"/>
    </source>
</evidence>
<accession>A0AA88YRL7</accession>
<keyword evidence="1" id="KW-1133">Transmembrane helix</keyword>
<dbReference type="Proteomes" id="UP001186944">
    <property type="component" value="Unassembled WGS sequence"/>
</dbReference>
<dbReference type="AlphaFoldDB" id="A0AA88YRL7"/>
<evidence type="ECO:0000259" key="2">
    <source>
        <dbReference type="Pfam" id="PF13191"/>
    </source>
</evidence>
<keyword evidence="1" id="KW-0472">Membrane</keyword>
<reference evidence="3" key="1">
    <citation type="submission" date="2019-08" db="EMBL/GenBank/DDBJ databases">
        <title>The improved chromosome-level genome for the pearl oyster Pinctada fucata martensii using PacBio sequencing and Hi-C.</title>
        <authorList>
            <person name="Zheng Z."/>
        </authorList>
    </citation>
    <scope>NUCLEOTIDE SEQUENCE</scope>
    <source>
        <strain evidence="3">ZZ-2019</strain>
        <tissue evidence="3">Adductor muscle</tissue>
    </source>
</reference>
<feature type="domain" description="Orc1-like AAA ATPase" evidence="2">
    <location>
        <begin position="48"/>
        <end position="96"/>
    </location>
</feature>
<dbReference type="GO" id="GO:0005664">
    <property type="term" value="C:nuclear origin of replication recognition complex"/>
    <property type="evidence" value="ECO:0007669"/>
    <property type="project" value="TreeGrafter"/>
</dbReference>
<dbReference type="Pfam" id="PF13191">
    <property type="entry name" value="AAA_16"/>
    <property type="match status" value="1"/>
</dbReference>
<organism evidence="3 4">
    <name type="scientific">Pinctada imbricata</name>
    <name type="common">Atlantic pearl-oyster</name>
    <name type="synonym">Pinctada martensii</name>
    <dbReference type="NCBI Taxonomy" id="66713"/>
    <lineage>
        <taxon>Eukaryota</taxon>
        <taxon>Metazoa</taxon>
        <taxon>Spiralia</taxon>
        <taxon>Lophotrochozoa</taxon>
        <taxon>Mollusca</taxon>
        <taxon>Bivalvia</taxon>
        <taxon>Autobranchia</taxon>
        <taxon>Pteriomorphia</taxon>
        <taxon>Pterioida</taxon>
        <taxon>Pterioidea</taxon>
        <taxon>Pteriidae</taxon>
        <taxon>Pinctada</taxon>
    </lineage>
</organism>
<proteinExistence type="predicted"/>